<evidence type="ECO:0000313" key="2">
    <source>
        <dbReference type="EMBL" id="KAK6997536.1"/>
    </source>
</evidence>
<dbReference type="Proteomes" id="UP001381693">
    <property type="component" value="Unassembled WGS sequence"/>
</dbReference>
<feature type="compositionally biased region" description="Basic and acidic residues" evidence="1">
    <location>
        <begin position="1"/>
        <end position="22"/>
    </location>
</feature>
<proteinExistence type="predicted"/>
<keyword evidence="3" id="KW-1185">Reference proteome</keyword>
<gene>
    <name evidence="2" type="ORF">SK128_024524</name>
</gene>
<accession>A0AAN8WHC6</accession>
<dbReference type="AlphaFoldDB" id="A0AAN8WHC6"/>
<evidence type="ECO:0000256" key="1">
    <source>
        <dbReference type="SAM" id="MobiDB-lite"/>
    </source>
</evidence>
<comment type="caution">
    <text evidence="2">The sequence shown here is derived from an EMBL/GenBank/DDBJ whole genome shotgun (WGS) entry which is preliminary data.</text>
</comment>
<protein>
    <submittedName>
        <fullName evidence="2">Uncharacterized protein</fullName>
    </submittedName>
</protein>
<name>A0AAN8WHC6_HALRR</name>
<reference evidence="2 3" key="1">
    <citation type="submission" date="2023-11" db="EMBL/GenBank/DDBJ databases">
        <title>Halocaridina rubra genome assembly.</title>
        <authorList>
            <person name="Smith C."/>
        </authorList>
    </citation>
    <scope>NUCLEOTIDE SEQUENCE [LARGE SCALE GENOMIC DNA]</scope>
    <source>
        <strain evidence="2">EP-1</strain>
        <tissue evidence="2">Whole</tissue>
    </source>
</reference>
<feature type="region of interest" description="Disordered" evidence="1">
    <location>
        <begin position="1"/>
        <end position="27"/>
    </location>
</feature>
<dbReference type="EMBL" id="JAXCGZ010024070">
    <property type="protein sequence ID" value="KAK6997536.1"/>
    <property type="molecule type" value="Genomic_DNA"/>
</dbReference>
<organism evidence="2 3">
    <name type="scientific">Halocaridina rubra</name>
    <name type="common">Hawaiian red shrimp</name>
    <dbReference type="NCBI Taxonomy" id="373956"/>
    <lineage>
        <taxon>Eukaryota</taxon>
        <taxon>Metazoa</taxon>
        <taxon>Ecdysozoa</taxon>
        <taxon>Arthropoda</taxon>
        <taxon>Crustacea</taxon>
        <taxon>Multicrustacea</taxon>
        <taxon>Malacostraca</taxon>
        <taxon>Eumalacostraca</taxon>
        <taxon>Eucarida</taxon>
        <taxon>Decapoda</taxon>
        <taxon>Pleocyemata</taxon>
        <taxon>Caridea</taxon>
        <taxon>Atyoidea</taxon>
        <taxon>Atyidae</taxon>
        <taxon>Halocaridina</taxon>
    </lineage>
</organism>
<sequence>SGDSKEGFKPNHKDRKEKEKRQSVPYTNVHRYQIIEETYNRKQLVCSRNNGRRTPSRETEKLELQEKLQRMKAYKETRKESIQGRYRDRVEAEGRPEVIYSGSNPKRIWRANSEKEAASPDSQRTPQCGSLLPTREYPKRLFNEAELEQMVQ</sequence>
<feature type="non-terminal residue" evidence="2">
    <location>
        <position position="152"/>
    </location>
</feature>
<evidence type="ECO:0000313" key="3">
    <source>
        <dbReference type="Proteomes" id="UP001381693"/>
    </source>
</evidence>
<feature type="non-terminal residue" evidence="2">
    <location>
        <position position="1"/>
    </location>
</feature>
<feature type="region of interest" description="Disordered" evidence="1">
    <location>
        <begin position="105"/>
        <end position="136"/>
    </location>
</feature>